<comment type="similarity">
    <text evidence="4">Belongs to the ABC transporter superfamily. Macrolide exporter (TC 3.A.1.122) family.</text>
</comment>
<evidence type="ECO:0000313" key="7">
    <source>
        <dbReference type="Proteomes" id="UP000515312"/>
    </source>
</evidence>
<dbReference type="GO" id="GO:0016887">
    <property type="term" value="F:ATP hydrolysis activity"/>
    <property type="evidence" value="ECO:0007669"/>
    <property type="project" value="InterPro"/>
</dbReference>
<keyword evidence="7" id="KW-1185">Reference proteome</keyword>
<evidence type="ECO:0000313" key="6">
    <source>
        <dbReference type="EMBL" id="QNI34623.1"/>
    </source>
</evidence>
<dbReference type="InterPro" id="IPR015854">
    <property type="entry name" value="ABC_transpr_LolD-like"/>
</dbReference>
<dbReference type="AlphaFoldDB" id="A0A7G8BQ03"/>
<dbReference type="InterPro" id="IPR003593">
    <property type="entry name" value="AAA+_ATPase"/>
</dbReference>
<dbReference type="InterPro" id="IPR017911">
    <property type="entry name" value="MacB-like_ATP-bd"/>
</dbReference>
<evidence type="ECO:0000256" key="4">
    <source>
        <dbReference type="ARBA" id="ARBA00038388"/>
    </source>
</evidence>
<dbReference type="KEGG" id="adin:H7849_12420"/>
<dbReference type="RefSeq" id="WP_186746928.1">
    <property type="nucleotide sequence ID" value="NZ_CP060394.1"/>
</dbReference>
<sequence length="234" mass="26201">MIELKNIERSYKTGAGQTWVLRRIGLTIQEGEFVTIMGPSGAGKSSLLNVLALLDDQWLGEYWFKDQPVHKMNRKQRAELAKKNVGMVFQSYHLLDDLTVQENIDLPLSYKDIPRAERQGLVADTLDHFQIVGKKDLYPSQLSGGQQQLVGIARAVIHKPALLLADEPTGNLHSTQAKEIMELFRELNQQGTTIIQVTHSELNASYGNRIIEVRDGWMVKDTAHPELGAEVSAS</sequence>
<dbReference type="GO" id="GO:0005524">
    <property type="term" value="F:ATP binding"/>
    <property type="evidence" value="ECO:0007669"/>
    <property type="project" value="UniProtKB-KW"/>
</dbReference>
<dbReference type="PANTHER" id="PTHR24220:SF86">
    <property type="entry name" value="ABC TRANSPORTER ABCH.1"/>
    <property type="match status" value="1"/>
</dbReference>
<evidence type="ECO:0000259" key="5">
    <source>
        <dbReference type="PROSITE" id="PS50893"/>
    </source>
</evidence>
<evidence type="ECO:0000256" key="2">
    <source>
        <dbReference type="ARBA" id="ARBA00022741"/>
    </source>
</evidence>
<evidence type="ECO:0000256" key="1">
    <source>
        <dbReference type="ARBA" id="ARBA00022448"/>
    </source>
</evidence>
<dbReference type="EMBL" id="CP060394">
    <property type="protein sequence ID" value="QNI34623.1"/>
    <property type="molecule type" value="Genomic_DNA"/>
</dbReference>
<accession>A0A7G8BQ03</accession>
<dbReference type="InterPro" id="IPR017871">
    <property type="entry name" value="ABC_transporter-like_CS"/>
</dbReference>
<dbReference type="PROSITE" id="PS00211">
    <property type="entry name" value="ABC_TRANSPORTER_1"/>
    <property type="match status" value="1"/>
</dbReference>
<feature type="domain" description="ABC transporter" evidence="5">
    <location>
        <begin position="2"/>
        <end position="233"/>
    </location>
</feature>
<dbReference type="InterPro" id="IPR027417">
    <property type="entry name" value="P-loop_NTPase"/>
</dbReference>
<dbReference type="SUPFAM" id="SSF52540">
    <property type="entry name" value="P-loop containing nucleoside triphosphate hydrolases"/>
    <property type="match status" value="1"/>
</dbReference>
<dbReference type="InterPro" id="IPR003439">
    <property type="entry name" value="ABC_transporter-like_ATP-bd"/>
</dbReference>
<name>A0A7G8BQ03_9BACT</name>
<dbReference type="PANTHER" id="PTHR24220">
    <property type="entry name" value="IMPORT ATP-BINDING PROTEIN"/>
    <property type="match status" value="1"/>
</dbReference>
<dbReference type="GO" id="GO:0005886">
    <property type="term" value="C:plasma membrane"/>
    <property type="evidence" value="ECO:0007669"/>
    <property type="project" value="TreeGrafter"/>
</dbReference>
<keyword evidence="2" id="KW-0547">Nucleotide-binding</keyword>
<dbReference type="Gene3D" id="3.40.50.300">
    <property type="entry name" value="P-loop containing nucleotide triphosphate hydrolases"/>
    <property type="match status" value="1"/>
</dbReference>
<dbReference type="Pfam" id="PF00005">
    <property type="entry name" value="ABC_tran"/>
    <property type="match status" value="1"/>
</dbReference>
<keyword evidence="3 6" id="KW-0067">ATP-binding</keyword>
<dbReference type="FunFam" id="3.40.50.300:FF:000032">
    <property type="entry name" value="Export ABC transporter ATP-binding protein"/>
    <property type="match status" value="1"/>
</dbReference>
<evidence type="ECO:0000256" key="3">
    <source>
        <dbReference type="ARBA" id="ARBA00022840"/>
    </source>
</evidence>
<keyword evidence="1" id="KW-0813">Transport</keyword>
<proteinExistence type="inferred from homology"/>
<protein>
    <submittedName>
        <fullName evidence="6">ABC transporter ATP-binding protein</fullName>
    </submittedName>
</protein>
<organism evidence="6 7">
    <name type="scientific">Alloacidobacterium dinghuense</name>
    <dbReference type="NCBI Taxonomy" id="2763107"/>
    <lineage>
        <taxon>Bacteria</taxon>
        <taxon>Pseudomonadati</taxon>
        <taxon>Acidobacteriota</taxon>
        <taxon>Terriglobia</taxon>
        <taxon>Terriglobales</taxon>
        <taxon>Acidobacteriaceae</taxon>
        <taxon>Alloacidobacterium</taxon>
    </lineage>
</organism>
<dbReference type="SMART" id="SM00382">
    <property type="entry name" value="AAA"/>
    <property type="match status" value="1"/>
</dbReference>
<reference evidence="6 7" key="1">
    <citation type="submission" date="2020-08" db="EMBL/GenBank/DDBJ databases">
        <title>Edaphobacter telluris sp. nov. and Acidobacterium dinghuensis sp. nov., two acidobacteria isolated from forest soil.</title>
        <authorList>
            <person name="Fu J."/>
            <person name="Qiu L."/>
        </authorList>
    </citation>
    <scope>NUCLEOTIDE SEQUENCE [LARGE SCALE GENOMIC DNA]</scope>
    <source>
        <strain evidence="6">4Y35</strain>
    </source>
</reference>
<dbReference type="CDD" id="cd03255">
    <property type="entry name" value="ABC_MJ0796_LolCDE_FtsE"/>
    <property type="match status" value="1"/>
</dbReference>
<dbReference type="GO" id="GO:0022857">
    <property type="term" value="F:transmembrane transporter activity"/>
    <property type="evidence" value="ECO:0007669"/>
    <property type="project" value="TreeGrafter"/>
</dbReference>
<gene>
    <name evidence="6" type="ORF">H7849_12420</name>
</gene>
<dbReference type="GO" id="GO:0098796">
    <property type="term" value="C:membrane protein complex"/>
    <property type="evidence" value="ECO:0007669"/>
    <property type="project" value="UniProtKB-ARBA"/>
</dbReference>
<dbReference type="PROSITE" id="PS50893">
    <property type="entry name" value="ABC_TRANSPORTER_2"/>
    <property type="match status" value="1"/>
</dbReference>
<dbReference type="Proteomes" id="UP000515312">
    <property type="component" value="Chromosome"/>
</dbReference>